<dbReference type="Gene3D" id="3.50.50.60">
    <property type="entry name" value="FAD/NAD(P)-binding domain"/>
    <property type="match status" value="2"/>
</dbReference>
<organism evidence="2 3">
    <name type="scientific">Pararge aegeria aegeria</name>
    <dbReference type="NCBI Taxonomy" id="348720"/>
    <lineage>
        <taxon>Eukaryota</taxon>
        <taxon>Metazoa</taxon>
        <taxon>Ecdysozoa</taxon>
        <taxon>Arthropoda</taxon>
        <taxon>Hexapoda</taxon>
        <taxon>Insecta</taxon>
        <taxon>Pterygota</taxon>
        <taxon>Neoptera</taxon>
        <taxon>Endopterygota</taxon>
        <taxon>Lepidoptera</taxon>
        <taxon>Glossata</taxon>
        <taxon>Ditrysia</taxon>
        <taxon>Papilionoidea</taxon>
        <taxon>Nymphalidae</taxon>
        <taxon>Satyrinae</taxon>
        <taxon>Satyrini</taxon>
        <taxon>Parargina</taxon>
        <taxon>Pararge</taxon>
    </lineage>
</organism>
<evidence type="ECO:0000313" key="2">
    <source>
        <dbReference type="EMBL" id="CAH2236850.1"/>
    </source>
</evidence>
<dbReference type="OrthoDB" id="429143at2759"/>
<dbReference type="SUPFAM" id="SSF51905">
    <property type="entry name" value="FAD/NAD(P)-binding domain"/>
    <property type="match status" value="1"/>
</dbReference>
<keyword evidence="3" id="KW-1185">Reference proteome</keyword>
<protein>
    <submittedName>
        <fullName evidence="2">Jg547 protein</fullName>
    </submittedName>
</protein>
<dbReference type="PANTHER" id="PTHR13847">
    <property type="entry name" value="SARCOSINE DEHYDROGENASE-RELATED"/>
    <property type="match status" value="1"/>
</dbReference>
<dbReference type="InterPro" id="IPR036188">
    <property type="entry name" value="FAD/NAD-bd_sf"/>
</dbReference>
<comment type="caution">
    <text evidence="2">The sequence shown here is derived from an EMBL/GenBank/DDBJ whole genome shotgun (WGS) entry which is preliminary data.</text>
</comment>
<evidence type="ECO:0000313" key="3">
    <source>
        <dbReference type="Proteomes" id="UP000838756"/>
    </source>
</evidence>
<evidence type="ECO:0000259" key="1">
    <source>
        <dbReference type="Pfam" id="PF01266"/>
    </source>
</evidence>
<name>A0A8S4RJM7_9NEOP</name>
<proteinExistence type="predicted"/>
<reference evidence="2" key="1">
    <citation type="submission" date="2022-03" db="EMBL/GenBank/DDBJ databases">
        <authorList>
            <person name="Lindestad O."/>
        </authorList>
    </citation>
    <scope>NUCLEOTIDE SEQUENCE</scope>
</reference>
<dbReference type="PANTHER" id="PTHR13847:SF257">
    <property type="entry name" value="FI22513P1"/>
    <property type="match status" value="1"/>
</dbReference>
<dbReference type="Proteomes" id="UP000838756">
    <property type="component" value="Unassembled WGS sequence"/>
</dbReference>
<dbReference type="InterPro" id="IPR006076">
    <property type="entry name" value="FAD-dep_OxRdtase"/>
</dbReference>
<gene>
    <name evidence="2" type="primary">jg547</name>
    <name evidence="2" type="ORF">PAEG_LOCUS14185</name>
</gene>
<dbReference type="GO" id="GO:0005759">
    <property type="term" value="C:mitochondrial matrix"/>
    <property type="evidence" value="ECO:0007669"/>
    <property type="project" value="TreeGrafter"/>
</dbReference>
<dbReference type="AlphaFoldDB" id="A0A8S4RJM7"/>
<dbReference type="Pfam" id="PF01266">
    <property type="entry name" value="DAO"/>
    <property type="match status" value="1"/>
</dbReference>
<accession>A0A8S4RJM7</accession>
<feature type="domain" description="FAD dependent oxidoreductase" evidence="1">
    <location>
        <begin position="50"/>
        <end position="254"/>
    </location>
</feature>
<sequence>MFARRVRHGVQGYSAVKCIALGSRSLSSIDNLGLEEKLSGCLSSLPPKAKVVICGGGVMGAAVAYHLARRGWGDQTVVIEQEKVGAGSRWCSSGLVGAFKPSLAQVKIAQSSIRLLKDLESRGKPTGWKQCGSLLLARTRDRMTVYRRMKSQSVSWGIECELVSPQKCQEICPMLNVEDILGGLWIPGDGVGDTHLFCLSLMREAVENGVGVMEDCAITAVHSKDGKVSGVDTTSGTVECQYFVNCAGFWARQISTCFGLCKGQLTSREDCQNYWSRFFLIRSPKISIAMGLCPYLQDGKKLSNHMVPTYSS</sequence>
<dbReference type="EMBL" id="CAKXAJ010025226">
    <property type="protein sequence ID" value="CAH2236850.1"/>
    <property type="molecule type" value="Genomic_DNA"/>
</dbReference>